<dbReference type="OrthoDB" id="9777465at2"/>
<dbReference type="PANTHER" id="PTHR43345:SF5">
    <property type="entry name" value="3-ISOPROPYLMALATE DEHYDRATASE SMALL SUBUNIT"/>
    <property type="match status" value="1"/>
</dbReference>
<evidence type="ECO:0000256" key="4">
    <source>
        <dbReference type="ARBA" id="ARBA00009845"/>
    </source>
</evidence>
<comment type="subunit">
    <text evidence="5 10">Heterodimer of LeuC and LeuD.</text>
</comment>
<dbReference type="NCBIfam" id="NF002458">
    <property type="entry name" value="PRK01641.1"/>
    <property type="match status" value="1"/>
</dbReference>
<dbReference type="InParanoid" id="A0A263D4A5"/>
<evidence type="ECO:0000256" key="1">
    <source>
        <dbReference type="ARBA" id="ARBA00000491"/>
    </source>
</evidence>
<dbReference type="EC" id="4.2.1.33" evidence="10"/>
<dbReference type="GO" id="GO:0009098">
    <property type="term" value="P:L-leucine biosynthetic process"/>
    <property type="evidence" value="ECO:0007669"/>
    <property type="project" value="UniProtKB-UniRule"/>
</dbReference>
<keyword evidence="7 10" id="KW-0028">Amino-acid biosynthesis</keyword>
<dbReference type="NCBIfam" id="TIGR00171">
    <property type="entry name" value="leuD"/>
    <property type="match status" value="1"/>
</dbReference>
<evidence type="ECO:0000256" key="8">
    <source>
        <dbReference type="ARBA" id="ARBA00023239"/>
    </source>
</evidence>
<keyword evidence="6 10" id="KW-0432">Leucine biosynthesis</keyword>
<proteinExistence type="inferred from homology"/>
<keyword evidence="8 10" id="KW-0456">Lyase</keyword>
<keyword evidence="9 10" id="KW-0100">Branched-chain amino acid biosynthesis</keyword>
<evidence type="ECO:0000259" key="11">
    <source>
        <dbReference type="Pfam" id="PF00694"/>
    </source>
</evidence>
<evidence type="ECO:0000256" key="3">
    <source>
        <dbReference type="ARBA" id="ARBA00004729"/>
    </source>
</evidence>
<dbReference type="InterPro" id="IPR050075">
    <property type="entry name" value="LeuD"/>
</dbReference>
<name>A0A263D4A5_9PSEU</name>
<dbReference type="PANTHER" id="PTHR43345">
    <property type="entry name" value="3-ISOPROPYLMALATE DEHYDRATASE SMALL SUBUNIT 2-RELATED-RELATED"/>
    <property type="match status" value="1"/>
</dbReference>
<evidence type="ECO:0000256" key="5">
    <source>
        <dbReference type="ARBA" id="ARBA00011271"/>
    </source>
</evidence>
<dbReference type="AlphaFoldDB" id="A0A263D4A5"/>
<dbReference type="Pfam" id="PF00694">
    <property type="entry name" value="Aconitase_C"/>
    <property type="match status" value="1"/>
</dbReference>
<evidence type="ECO:0000256" key="9">
    <source>
        <dbReference type="ARBA" id="ARBA00023304"/>
    </source>
</evidence>
<protein>
    <recommendedName>
        <fullName evidence="10">3-isopropylmalate dehydratase small subunit</fullName>
        <ecNumber evidence="10">4.2.1.33</ecNumber>
    </recommendedName>
    <alternativeName>
        <fullName evidence="10">Alpha-IPM isomerase</fullName>
        <shortName evidence="10">IPMI</shortName>
    </alternativeName>
    <alternativeName>
        <fullName evidence="10">Isopropylmalate isomerase</fullName>
    </alternativeName>
</protein>
<dbReference type="EMBL" id="NKYE01000005">
    <property type="protein sequence ID" value="OZM73280.1"/>
    <property type="molecule type" value="Genomic_DNA"/>
</dbReference>
<reference evidence="12 13" key="1">
    <citation type="submission" date="2017-07" db="EMBL/GenBank/DDBJ databases">
        <title>Amycolatopsis antarcticus sp. nov., isolated from the surface of an Antarcticus brown macroalga.</title>
        <authorList>
            <person name="Wang J."/>
            <person name="Leiva S."/>
            <person name="Huang J."/>
            <person name="Huang Y."/>
        </authorList>
    </citation>
    <scope>NUCLEOTIDE SEQUENCE [LARGE SCALE GENOMIC DNA]</scope>
    <source>
        <strain evidence="12 13">AU-G6</strain>
    </source>
</reference>
<feature type="domain" description="Aconitase A/isopropylmalate dehydratase small subunit swivel" evidence="11">
    <location>
        <begin position="3"/>
        <end position="115"/>
    </location>
</feature>
<dbReference type="CDD" id="cd01577">
    <property type="entry name" value="IPMI_Swivel"/>
    <property type="match status" value="1"/>
</dbReference>
<dbReference type="SUPFAM" id="SSF52016">
    <property type="entry name" value="LeuD/IlvD-like"/>
    <property type="match status" value="1"/>
</dbReference>
<evidence type="ECO:0000256" key="6">
    <source>
        <dbReference type="ARBA" id="ARBA00022430"/>
    </source>
</evidence>
<evidence type="ECO:0000313" key="13">
    <source>
        <dbReference type="Proteomes" id="UP000242444"/>
    </source>
</evidence>
<evidence type="ECO:0000256" key="10">
    <source>
        <dbReference type="HAMAP-Rule" id="MF_01031"/>
    </source>
</evidence>
<evidence type="ECO:0000256" key="7">
    <source>
        <dbReference type="ARBA" id="ARBA00022605"/>
    </source>
</evidence>
<gene>
    <name evidence="10 12" type="primary">leuD</name>
    <name evidence="12" type="ORF">CFN78_10505</name>
</gene>
<dbReference type="GO" id="GO:0009316">
    <property type="term" value="C:3-isopropylmalate dehydratase complex"/>
    <property type="evidence" value="ECO:0007669"/>
    <property type="project" value="InterPro"/>
</dbReference>
<dbReference type="RefSeq" id="WP_094862535.1">
    <property type="nucleotide sequence ID" value="NZ_NKYE01000005.1"/>
</dbReference>
<comment type="caution">
    <text evidence="12">The sequence shown here is derived from an EMBL/GenBank/DDBJ whole genome shotgun (WGS) entry which is preliminary data.</text>
</comment>
<dbReference type="UniPathway" id="UPA00048">
    <property type="reaction ID" value="UER00071"/>
</dbReference>
<evidence type="ECO:0000313" key="12">
    <source>
        <dbReference type="EMBL" id="OZM73280.1"/>
    </source>
</evidence>
<comment type="pathway">
    <text evidence="3 10">Amino-acid biosynthesis; L-leucine biosynthesis; L-leucine from 3-methyl-2-oxobutanoate: step 2/4.</text>
</comment>
<organism evidence="12 13">
    <name type="scientific">Amycolatopsis antarctica</name>
    <dbReference type="NCBI Taxonomy" id="1854586"/>
    <lineage>
        <taxon>Bacteria</taxon>
        <taxon>Bacillati</taxon>
        <taxon>Actinomycetota</taxon>
        <taxon>Actinomycetes</taxon>
        <taxon>Pseudonocardiales</taxon>
        <taxon>Pseudonocardiaceae</taxon>
        <taxon>Amycolatopsis</taxon>
    </lineage>
</organism>
<dbReference type="Proteomes" id="UP000242444">
    <property type="component" value="Unassembled WGS sequence"/>
</dbReference>
<keyword evidence="13" id="KW-1185">Reference proteome</keyword>
<sequence length="209" mass="23381">MRPIRQHTGRSIPLRRGDVDTDQIIPSDFCRGLSRTGYQNALFAGWRKDPDFVFNQSDRSDATVLVAGPNFGTGSSREHAVWALRDWGIAAVIAPSLGDIFTRNALRNGILAVTLGKPVVETLLDSSESDPGFEITVDILRREVRAADLRSSFEVDSRARHLLIEGLDDIDETMRRESSIRRYEESRKYWLPSLGSDRPSIREPVGGLT</sequence>
<dbReference type="InterPro" id="IPR000573">
    <property type="entry name" value="AconitaseA/IPMdHydase_ssu_swvl"/>
</dbReference>
<comment type="function">
    <text evidence="2 10">Catalyzes the isomerization between 2-isopropylmalate and 3-isopropylmalate, via the formation of 2-isopropylmaleate.</text>
</comment>
<dbReference type="Gene3D" id="3.20.19.10">
    <property type="entry name" value="Aconitase, domain 4"/>
    <property type="match status" value="1"/>
</dbReference>
<dbReference type="HAMAP" id="MF_01031">
    <property type="entry name" value="LeuD_type1"/>
    <property type="match status" value="1"/>
</dbReference>
<comment type="similarity">
    <text evidence="4 10">Belongs to the LeuD family. LeuD type 1 subfamily.</text>
</comment>
<dbReference type="InterPro" id="IPR015928">
    <property type="entry name" value="Aconitase/3IPM_dehydase_swvl"/>
</dbReference>
<accession>A0A263D4A5</accession>
<dbReference type="GO" id="GO:0003861">
    <property type="term" value="F:3-isopropylmalate dehydratase activity"/>
    <property type="evidence" value="ECO:0007669"/>
    <property type="project" value="UniProtKB-UniRule"/>
</dbReference>
<comment type="catalytic activity">
    <reaction evidence="1 10">
        <text>(2R,3S)-3-isopropylmalate = (2S)-2-isopropylmalate</text>
        <dbReference type="Rhea" id="RHEA:32287"/>
        <dbReference type="ChEBI" id="CHEBI:1178"/>
        <dbReference type="ChEBI" id="CHEBI:35121"/>
        <dbReference type="EC" id="4.2.1.33"/>
    </reaction>
</comment>
<evidence type="ECO:0000256" key="2">
    <source>
        <dbReference type="ARBA" id="ARBA00002695"/>
    </source>
</evidence>
<dbReference type="InterPro" id="IPR004431">
    <property type="entry name" value="3-IsopropMal_deHydase_ssu"/>
</dbReference>
<dbReference type="InterPro" id="IPR033940">
    <property type="entry name" value="IPMI_Swivel"/>
</dbReference>